<gene>
    <name evidence="5 8" type="primary">ftsA</name>
    <name evidence="8" type="ORF">EVJ46_05630</name>
</gene>
<dbReference type="FunFam" id="3.30.1490.110:FF:000001">
    <property type="entry name" value="Cell division protein FtsA"/>
    <property type="match status" value="1"/>
</dbReference>
<accession>A0A519BGW5</accession>
<organism evidence="8 9">
    <name type="scientific">Acididesulfobacter guangdongensis</name>
    <dbReference type="NCBI Taxonomy" id="2597225"/>
    <lineage>
        <taxon>Bacteria</taxon>
        <taxon>Deltaproteobacteria</taxon>
        <taxon>Candidatus Acidulodesulfobacterales</taxon>
        <taxon>Candidatus Acididesulfobacter</taxon>
    </lineage>
</organism>
<dbReference type="Gene3D" id="3.30.1490.110">
    <property type="match status" value="1"/>
</dbReference>
<comment type="subcellular location">
    <subcellularLocation>
        <location evidence="5">Cell membrane</location>
        <topology evidence="5">Peripheral membrane protein</topology>
        <orientation evidence="5">Cytoplasmic side</orientation>
    </subcellularLocation>
    <text evidence="5">Localizes to the Z ring in an FtsZ-dependent manner. Targeted to the membrane through a conserved C-terminal amphipathic helix.</text>
</comment>
<name>A0A519BGW5_ACIG2</name>
<evidence type="ECO:0000256" key="3">
    <source>
        <dbReference type="ARBA" id="ARBA00023136"/>
    </source>
</evidence>
<dbReference type="GO" id="GO:0032153">
    <property type="term" value="C:cell division site"/>
    <property type="evidence" value="ECO:0007669"/>
    <property type="project" value="UniProtKB-UniRule"/>
</dbReference>
<protein>
    <recommendedName>
        <fullName evidence="5 6">Cell division protein FtsA</fullName>
    </recommendedName>
</protein>
<dbReference type="EMBL" id="SGBC01000002">
    <property type="protein sequence ID" value="RZD16498.1"/>
    <property type="molecule type" value="Genomic_DNA"/>
</dbReference>
<dbReference type="PIRSF" id="PIRSF003101">
    <property type="entry name" value="FtsA"/>
    <property type="match status" value="1"/>
</dbReference>
<dbReference type="AlphaFoldDB" id="A0A519BGW5"/>
<evidence type="ECO:0000256" key="4">
    <source>
        <dbReference type="ARBA" id="ARBA00023306"/>
    </source>
</evidence>
<evidence type="ECO:0000256" key="6">
    <source>
        <dbReference type="PIRNR" id="PIRNR003101"/>
    </source>
</evidence>
<dbReference type="InterPro" id="IPR050696">
    <property type="entry name" value="FtsA/MreB"/>
</dbReference>
<dbReference type="CDD" id="cd24048">
    <property type="entry name" value="ASKHA_NBD_FtsA"/>
    <property type="match status" value="1"/>
</dbReference>
<reference evidence="8 9" key="1">
    <citation type="journal article" date="2019" name="ISME J.">
        <title>Insights into ecological role of a new deltaproteobacterial order Candidatus Acidulodesulfobacterales by metagenomics and metatranscriptomics.</title>
        <authorList>
            <person name="Tan S."/>
            <person name="Liu J."/>
            <person name="Fang Y."/>
            <person name="Hedlund B.P."/>
            <person name="Lian Z.H."/>
            <person name="Huang L.Y."/>
            <person name="Li J.T."/>
            <person name="Huang L.N."/>
            <person name="Li W.J."/>
            <person name="Jiang H.C."/>
            <person name="Dong H.L."/>
            <person name="Shu W.S."/>
        </authorList>
    </citation>
    <scope>NUCLEOTIDE SEQUENCE [LARGE SCALE GENOMIC DNA]</scope>
    <source>
        <strain evidence="8">AP2</strain>
    </source>
</reference>
<dbReference type="InterPro" id="IPR003494">
    <property type="entry name" value="SHS2_FtsA"/>
</dbReference>
<dbReference type="Pfam" id="PF14450">
    <property type="entry name" value="FtsA"/>
    <property type="match status" value="2"/>
</dbReference>
<evidence type="ECO:0000313" key="8">
    <source>
        <dbReference type="EMBL" id="RZD16498.1"/>
    </source>
</evidence>
<evidence type="ECO:0000259" key="7">
    <source>
        <dbReference type="SMART" id="SM00842"/>
    </source>
</evidence>
<dbReference type="GO" id="GO:0009898">
    <property type="term" value="C:cytoplasmic side of plasma membrane"/>
    <property type="evidence" value="ECO:0007669"/>
    <property type="project" value="UniProtKB-UniRule"/>
</dbReference>
<dbReference type="Gene3D" id="3.30.420.40">
    <property type="match status" value="2"/>
</dbReference>
<dbReference type="GO" id="GO:0043093">
    <property type="term" value="P:FtsZ-dependent cytokinesis"/>
    <property type="evidence" value="ECO:0007669"/>
    <property type="project" value="UniProtKB-UniRule"/>
</dbReference>
<comment type="caution">
    <text evidence="8">The sequence shown here is derived from an EMBL/GenBank/DDBJ whole genome shotgun (WGS) entry which is preliminary data.</text>
</comment>
<proteinExistence type="inferred from homology"/>
<dbReference type="NCBIfam" id="TIGR01174">
    <property type="entry name" value="ftsA"/>
    <property type="match status" value="1"/>
</dbReference>
<evidence type="ECO:0000256" key="2">
    <source>
        <dbReference type="ARBA" id="ARBA00022618"/>
    </source>
</evidence>
<dbReference type="PANTHER" id="PTHR32432">
    <property type="entry name" value="CELL DIVISION PROTEIN FTSA-RELATED"/>
    <property type="match status" value="1"/>
</dbReference>
<dbReference type="SUPFAM" id="SSF53067">
    <property type="entry name" value="Actin-like ATPase domain"/>
    <property type="match status" value="2"/>
</dbReference>
<keyword evidence="4 5" id="KW-0131">Cell cycle</keyword>
<keyword evidence="2 5" id="KW-0132">Cell division</keyword>
<dbReference type="InterPro" id="IPR043129">
    <property type="entry name" value="ATPase_NBD"/>
</dbReference>
<dbReference type="PANTHER" id="PTHR32432:SF4">
    <property type="entry name" value="CELL DIVISION PROTEIN FTSA"/>
    <property type="match status" value="1"/>
</dbReference>
<comment type="similarity">
    <text evidence="5 6">Belongs to the FtsA/MreB family.</text>
</comment>
<comment type="function">
    <text evidence="5 6">Cell division protein that is involved in the assembly of the Z ring. May serve as a membrane anchor for the Z ring.</text>
</comment>
<keyword evidence="1 5" id="KW-1003">Cell membrane</keyword>
<dbReference type="InterPro" id="IPR020823">
    <property type="entry name" value="Cell_div_FtsA"/>
</dbReference>
<dbReference type="SMART" id="SM00842">
    <property type="entry name" value="FtsA"/>
    <property type="match status" value="1"/>
</dbReference>
<evidence type="ECO:0000256" key="1">
    <source>
        <dbReference type="ARBA" id="ARBA00022475"/>
    </source>
</evidence>
<evidence type="ECO:0000313" key="9">
    <source>
        <dbReference type="Proteomes" id="UP000316562"/>
    </source>
</evidence>
<feature type="domain" description="SHS2" evidence="7">
    <location>
        <begin position="8"/>
        <end position="193"/>
    </location>
</feature>
<dbReference type="Proteomes" id="UP000316562">
    <property type="component" value="Unassembled WGS sequence"/>
</dbReference>
<comment type="subunit">
    <text evidence="5">Self-interacts. Interacts with FtsZ.</text>
</comment>
<keyword evidence="3 5" id="KW-0472">Membrane</keyword>
<sequence>METSNNIIVGLDIGTTKVCAIVGEFKNGNLDIIGLGSSVSTGLRNGVVNNIENTVDAIAKAVENAELMAGYQINEVIVGIAGSHVRGFNSRGIVAVKSREVTQQDVDRVLEGAKSIAIPLDNEVIHTIPQEYIVDEQDDIKQPIGMSGLRLEARVHIVTVSSIAAQNIVKCANKANLDVSDIVLEQIASSEAVLTDDEKELGVVLIDMGGGTTDIAVFSGGTIIHTFVIPKGGQSVTSDVSLGTKTIPQEAEKIKVQFGIAKESLARKDEIIEIPGIGGRPPRTIARQVLGNIIEQRMGEIFTWVRKNIEKNGLENKILSGYVITGGGALIDGCADLAEDIFGAPVRIGTPRGIGGLTDVINSPIYSTGVGLVKYAFKNNLDKEPIFKKSSKNIFESIKARLLKLLEDFF</sequence>
<dbReference type="Pfam" id="PF02491">
    <property type="entry name" value="SHS2_FTSA"/>
    <property type="match status" value="1"/>
</dbReference>
<evidence type="ECO:0000256" key="5">
    <source>
        <dbReference type="HAMAP-Rule" id="MF_02033"/>
    </source>
</evidence>
<dbReference type="HAMAP" id="MF_02033">
    <property type="entry name" value="FtsA"/>
    <property type="match status" value="1"/>
</dbReference>